<dbReference type="PANTHER" id="PTHR33481:SF1">
    <property type="entry name" value="ENDONUCLEASE_EXONUCLEASE_PHOSPHATASE DOMAIN-CONTAINING PROTEIN-RELATED"/>
    <property type="match status" value="1"/>
</dbReference>
<feature type="non-terminal residue" evidence="2">
    <location>
        <position position="1"/>
    </location>
</feature>
<dbReference type="STRING" id="1291518.A0A0D9NHI0"/>
<dbReference type="EMBL" id="KE384882">
    <property type="protein sequence ID" value="KJK73386.1"/>
    <property type="molecule type" value="Genomic_DNA"/>
</dbReference>
<dbReference type="AlphaFoldDB" id="A0A0D9NHI0"/>
<dbReference type="Proteomes" id="UP000054544">
    <property type="component" value="Unassembled WGS sequence"/>
</dbReference>
<dbReference type="InterPro" id="IPR000477">
    <property type="entry name" value="RT_dom"/>
</dbReference>
<sequence length="128" mass="14544">CGLPQGSPVFPILFLLYTELIYRLGKPEGRFGYADDAAILCIGESLQETARKATEYLEELLAWGAANGITFDPDKTEVMHFSLKTHRNTPAVRHGGTEKYPEKAMRWLALWLDEKLTFKTQDVRIQNL</sequence>
<feature type="domain" description="Reverse transcriptase" evidence="1">
    <location>
        <begin position="1"/>
        <end position="112"/>
    </location>
</feature>
<protein>
    <recommendedName>
        <fullName evidence="1">Reverse transcriptase domain-containing protein</fullName>
    </recommendedName>
</protein>
<organism evidence="2 3">
    <name type="scientific">Metarhizium anisopliae BRIP 53293</name>
    <dbReference type="NCBI Taxonomy" id="1291518"/>
    <lineage>
        <taxon>Eukaryota</taxon>
        <taxon>Fungi</taxon>
        <taxon>Dikarya</taxon>
        <taxon>Ascomycota</taxon>
        <taxon>Pezizomycotina</taxon>
        <taxon>Sordariomycetes</taxon>
        <taxon>Hypocreomycetidae</taxon>
        <taxon>Hypocreales</taxon>
        <taxon>Clavicipitaceae</taxon>
        <taxon>Metarhizium</taxon>
    </lineage>
</organism>
<dbReference type="Pfam" id="PF00078">
    <property type="entry name" value="RVT_1"/>
    <property type="match status" value="1"/>
</dbReference>
<gene>
    <name evidence="2" type="ORF">H634G_11410</name>
</gene>
<name>A0A0D9NHI0_METAN</name>
<evidence type="ECO:0000313" key="2">
    <source>
        <dbReference type="EMBL" id="KJK73386.1"/>
    </source>
</evidence>
<evidence type="ECO:0000259" key="1">
    <source>
        <dbReference type="PROSITE" id="PS50878"/>
    </source>
</evidence>
<proteinExistence type="predicted"/>
<accession>A0A0D9NHI0</accession>
<evidence type="ECO:0000313" key="3">
    <source>
        <dbReference type="Proteomes" id="UP000054544"/>
    </source>
</evidence>
<dbReference type="PANTHER" id="PTHR33481">
    <property type="entry name" value="REVERSE TRANSCRIPTASE"/>
    <property type="match status" value="1"/>
</dbReference>
<dbReference type="PROSITE" id="PS50878">
    <property type="entry name" value="RT_POL"/>
    <property type="match status" value="1"/>
</dbReference>
<keyword evidence="3" id="KW-1185">Reference proteome</keyword>
<reference evidence="3" key="1">
    <citation type="journal article" date="2014" name="BMC Genomics">
        <title>The genome sequence of the biocontrol fungus Metarhizium anisopliae and comparative genomics of Metarhizium species.</title>
        <authorList>
            <person name="Pattemore J.A."/>
            <person name="Hane J.K."/>
            <person name="Williams A.H."/>
            <person name="Wilson B.A."/>
            <person name="Stodart B.J."/>
            <person name="Ash G.J."/>
        </authorList>
    </citation>
    <scope>NUCLEOTIDE SEQUENCE [LARGE SCALE GENOMIC DNA]</scope>
    <source>
        <strain evidence="3">BRIP 53293</strain>
    </source>
</reference>